<feature type="non-terminal residue" evidence="1">
    <location>
        <position position="1"/>
    </location>
</feature>
<organism evidence="1">
    <name type="scientific">marine metagenome</name>
    <dbReference type="NCBI Taxonomy" id="408172"/>
    <lineage>
        <taxon>unclassified sequences</taxon>
        <taxon>metagenomes</taxon>
        <taxon>ecological metagenomes</taxon>
    </lineage>
</organism>
<feature type="non-terminal residue" evidence="1">
    <location>
        <position position="236"/>
    </location>
</feature>
<protein>
    <submittedName>
        <fullName evidence="1">Uncharacterized protein</fullName>
    </submittedName>
</protein>
<proteinExistence type="predicted"/>
<gene>
    <name evidence="1" type="ORF">METZ01_LOCUS463540</name>
</gene>
<name>A0A383ARX4_9ZZZZ</name>
<dbReference type="EMBL" id="UINC01194548">
    <property type="protein sequence ID" value="SVE10686.1"/>
    <property type="molecule type" value="Genomic_DNA"/>
</dbReference>
<accession>A0A383ARX4</accession>
<reference evidence="1" key="1">
    <citation type="submission" date="2018-05" db="EMBL/GenBank/DDBJ databases">
        <authorList>
            <person name="Lanie J.A."/>
            <person name="Ng W.-L."/>
            <person name="Kazmierczak K.M."/>
            <person name="Andrzejewski T.M."/>
            <person name="Davidsen T.M."/>
            <person name="Wayne K.J."/>
            <person name="Tettelin H."/>
            <person name="Glass J.I."/>
            <person name="Rusch D."/>
            <person name="Podicherti R."/>
            <person name="Tsui H.-C.T."/>
            <person name="Winkler M.E."/>
        </authorList>
    </citation>
    <scope>NUCLEOTIDE SEQUENCE</scope>
</reference>
<sequence length="236" mass="26647">MANAETKFRALMEALHPPSTLGRFRTLMMKAYGLDEAVLDPDETRKIEKVFAQKCLDGEGPTQQELTARGDLRAVLLKEIGLIPEDDIIDESTGKSVSIIATPWLMGDWIKMARMIVYYAELEEKKENDHKTWTPLDMVRLWPIDTDQGVGGWSKESTIVAEEGTDRYECFIKTYDKNKKVGSKPLLLQAVGAKHRSYTWLILPEGPSQLTSTREKGISRNLWTGLRYPPGTSQVS</sequence>
<evidence type="ECO:0000313" key="1">
    <source>
        <dbReference type="EMBL" id="SVE10686.1"/>
    </source>
</evidence>
<dbReference type="AlphaFoldDB" id="A0A383ARX4"/>